<evidence type="ECO:0000256" key="4">
    <source>
        <dbReference type="ARBA" id="ARBA00017176"/>
    </source>
</evidence>
<evidence type="ECO:0000256" key="5">
    <source>
        <dbReference type="ARBA" id="ARBA00022490"/>
    </source>
</evidence>
<evidence type="ECO:0000256" key="1">
    <source>
        <dbReference type="ARBA" id="ARBA00004496"/>
    </source>
</evidence>
<dbReference type="InterPro" id="IPR013114">
    <property type="entry name" value="FabA_FabZ"/>
</dbReference>
<evidence type="ECO:0000256" key="8">
    <source>
        <dbReference type="ARBA" id="ARBA00023098"/>
    </source>
</evidence>
<sequence length="153" mass="17565">MKDIKSIKYVFNLNDILRILPHRFPFLLIDQILKFKKNLYICALKNITANDFFFFFGHFPKKYIFPGILIVESIAQSSGFLLSYSKKSTTINSKICGLTGIYDTSFINPVYPGDQMIIKSYFKKELSGIYIFSGIVMVKKNIVCKSTISLAFL</sequence>
<protein>
    <recommendedName>
        <fullName evidence="4">3-hydroxyacyl-[acyl-carrier-protein] dehydratase FabZ</fullName>
        <ecNumber evidence="3">4.2.1.59</ecNumber>
    </recommendedName>
    <alternativeName>
        <fullName evidence="11">(3R)-hydroxymyristoyl-[acyl-carrier-protein] dehydratase</fullName>
    </alternativeName>
    <alternativeName>
        <fullName evidence="12">Beta-hydroxyacyl-ACP dehydratase</fullName>
    </alternativeName>
</protein>
<dbReference type="Gene3D" id="3.10.129.10">
    <property type="entry name" value="Hotdog Thioesterase"/>
    <property type="match status" value="1"/>
</dbReference>
<dbReference type="GO" id="GO:0019171">
    <property type="term" value="F:(3R)-hydroxyacyl-[acyl-carrier-protein] dehydratase activity"/>
    <property type="evidence" value="ECO:0007669"/>
    <property type="project" value="UniProtKB-EC"/>
</dbReference>
<proteinExistence type="inferred from homology"/>
<dbReference type="CDD" id="cd01288">
    <property type="entry name" value="FabZ"/>
    <property type="match status" value="1"/>
</dbReference>
<evidence type="ECO:0000313" key="13">
    <source>
        <dbReference type="EMBL" id="VFP85288.1"/>
    </source>
</evidence>
<reference evidence="13" key="1">
    <citation type="submission" date="2019-02" db="EMBL/GenBank/DDBJ databases">
        <authorList>
            <person name="Manzano-Marin A."/>
            <person name="Manzano-Marin A."/>
        </authorList>
    </citation>
    <scope>NUCLEOTIDE SEQUENCE</scope>
    <source>
        <strain evidence="13">BuCipseudotsugae</strain>
    </source>
</reference>
<dbReference type="GO" id="GO:0016020">
    <property type="term" value="C:membrane"/>
    <property type="evidence" value="ECO:0007669"/>
    <property type="project" value="GOC"/>
</dbReference>
<evidence type="ECO:0000256" key="10">
    <source>
        <dbReference type="ARBA" id="ARBA00025049"/>
    </source>
</evidence>
<dbReference type="EMBL" id="LR217727">
    <property type="protein sequence ID" value="VFP85288.1"/>
    <property type="molecule type" value="Genomic_DNA"/>
</dbReference>
<evidence type="ECO:0000256" key="2">
    <source>
        <dbReference type="ARBA" id="ARBA00009174"/>
    </source>
</evidence>
<dbReference type="GO" id="GO:0005737">
    <property type="term" value="C:cytoplasm"/>
    <property type="evidence" value="ECO:0007669"/>
    <property type="project" value="UniProtKB-SubCell"/>
</dbReference>
<evidence type="ECO:0000256" key="9">
    <source>
        <dbReference type="ARBA" id="ARBA00023239"/>
    </source>
</evidence>
<dbReference type="EC" id="4.2.1.59" evidence="3"/>
<organism evidence="13">
    <name type="scientific">Buchnera aphidicola</name>
    <name type="common">Cinara pseudotsugae</name>
    <dbReference type="NCBI Taxonomy" id="2518978"/>
    <lineage>
        <taxon>Bacteria</taxon>
        <taxon>Pseudomonadati</taxon>
        <taxon>Pseudomonadota</taxon>
        <taxon>Gammaproteobacteria</taxon>
        <taxon>Enterobacterales</taxon>
        <taxon>Erwiniaceae</taxon>
        <taxon>Buchnera</taxon>
    </lineage>
</organism>
<dbReference type="SUPFAM" id="SSF54637">
    <property type="entry name" value="Thioesterase/thiol ester dehydrase-isomerase"/>
    <property type="match status" value="1"/>
</dbReference>
<evidence type="ECO:0000256" key="3">
    <source>
        <dbReference type="ARBA" id="ARBA00013167"/>
    </source>
</evidence>
<dbReference type="Pfam" id="PF07977">
    <property type="entry name" value="FabA"/>
    <property type="match status" value="1"/>
</dbReference>
<keyword evidence="5" id="KW-0963">Cytoplasm</keyword>
<dbReference type="AlphaFoldDB" id="A0A451DFB6"/>
<keyword evidence="6" id="KW-0444">Lipid biosynthesis</keyword>
<keyword evidence="8" id="KW-0443">Lipid metabolism</keyword>
<name>A0A451DFB6_9GAMM</name>
<gene>
    <name evidence="13" type="primary">fabZ</name>
    <name evidence="13" type="ORF">BUCIPSPA2889_155</name>
</gene>
<keyword evidence="9 13" id="KW-0456">Lyase</keyword>
<evidence type="ECO:0000256" key="6">
    <source>
        <dbReference type="ARBA" id="ARBA00022516"/>
    </source>
</evidence>
<evidence type="ECO:0000256" key="7">
    <source>
        <dbReference type="ARBA" id="ARBA00022556"/>
    </source>
</evidence>
<comment type="function">
    <text evidence="10">Involved in unsaturated fatty acids biosynthesis. Catalyzes the dehydration of short chain beta-hydroxyacyl-ACPs and long chain saturated and unsaturated beta-hydroxyacyl-ACPs.</text>
</comment>
<dbReference type="FunFam" id="3.10.129.10:FF:000001">
    <property type="entry name" value="3-hydroxyacyl-[acyl-carrier-protein] dehydratase FabZ"/>
    <property type="match status" value="1"/>
</dbReference>
<comment type="subcellular location">
    <subcellularLocation>
        <location evidence="1">Cytoplasm</location>
    </subcellularLocation>
</comment>
<dbReference type="NCBIfam" id="NF000582">
    <property type="entry name" value="PRK00006.1"/>
    <property type="match status" value="1"/>
</dbReference>
<keyword evidence="7" id="KW-0441">Lipid A biosynthesis</keyword>
<dbReference type="PANTHER" id="PTHR30272">
    <property type="entry name" value="3-HYDROXYACYL-[ACYL-CARRIER-PROTEIN] DEHYDRATASE"/>
    <property type="match status" value="1"/>
</dbReference>
<accession>A0A451DFB6</accession>
<dbReference type="InterPro" id="IPR029069">
    <property type="entry name" value="HotDog_dom_sf"/>
</dbReference>
<dbReference type="GO" id="GO:0009245">
    <property type="term" value="P:lipid A biosynthetic process"/>
    <property type="evidence" value="ECO:0007669"/>
    <property type="project" value="UniProtKB-KW"/>
</dbReference>
<evidence type="ECO:0000256" key="12">
    <source>
        <dbReference type="ARBA" id="ARBA00032213"/>
    </source>
</evidence>
<comment type="similarity">
    <text evidence="2">Belongs to the thioester dehydratase family. FabZ subfamily.</text>
</comment>
<dbReference type="PANTHER" id="PTHR30272:SF1">
    <property type="entry name" value="3-HYDROXYACYL-[ACYL-CARRIER-PROTEIN] DEHYDRATASE"/>
    <property type="match status" value="1"/>
</dbReference>
<evidence type="ECO:0000256" key="11">
    <source>
        <dbReference type="ARBA" id="ARBA00029890"/>
    </source>
</evidence>